<sequence>TWRQCRKMTIQLTLVSTTYLIFDLPYVIIFLVQSCGYPDFGSDIIMPYIASLTYVPAIVLPYATLLALPGLKQKFRNLFFWKRHQRQIVPFTTRT</sequence>
<evidence type="ECO:0000256" key="1">
    <source>
        <dbReference type="SAM" id="Phobius"/>
    </source>
</evidence>
<gene>
    <name evidence="2" type="ORF">OXD698_LOCUS45039</name>
</gene>
<protein>
    <submittedName>
        <fullName evidence="2">Uncharacterized protein</fullName>
    </submittedName>
</protein>
<dbReference type="Gene3D" id="1.20.1070.10">
    <property type="entry name" value="Rhodopsin 7-helix transmembrane proteins"/>
    <property type="match status" value="1"/>
</dbReference>
<keyword evidence="1" id="KW-0812">Transmembrane</keyword>
<dbReference type="Proteomes" id="UP000663844">
    <property type="component" value="Unassembled WGS sequence"/>
</dbReference>
<feature type="transmembrane region" description="Helical" evidence="1">
    <location>
        <begin position="44"/>
        <end position="68"/>
    </location>
</feature>
<name>A0A820GN89_9BILA</name>
<reference evidence="2" key="1">
    <citation type="submission" date="2021-02" db="EMBL/GenBank/DDBJ databases">
        <authorList>
            <person name="Nowell W R."/>
        </authorList>
    </citation>
    <scope>NUCLEOTIDE SEQUENCE</scope>
</reference>
<dbReference type="SUPFAM" id="SSF81321">
    <property type="entry name" value="Family A G protein-coupled receptor-like"/>
    <property type="match status" value="1"/>
</dbReference>
<proteinExistence type="predicted"/>
<keyword evidence="1" id="KW-0472">Membrane</keyword>
<dbReference type="EMBL" id="CAJOAZ010014457">
    <property type="protein sequence ID" value="CAF4280654.1"/>
    <property type="molecule type" value="Genomic_DNA"/>
</dbReference>
<comment type="caution">
    <text evidence="2">The sequence shown here is derived from an EMBL/GenBank/DDBJ whole genome shotgun (WGS) entry which is preliminary data.</text>
</comment>
<dbReference type="AlphaFoldDB" id="A0A820GN89"/>
<evidence type="ECO:0000313" key="3">
    <source>
        <dbReference type="Proteomes" id="UP000663844"/>
    </source>
</evidence>
<organism evidence="2 3">
    <name type="scientific">Adineta steineri</name>
    <dbReference type="NCBI Taxonomy" id="433720"/>
    <lineage>
        <taxon>Eukaryota</taxon>
        <taxon>Metazoa</taxon>
        <taxon>Spiralia</taxon>
        <taxon>Gnathifera</taxon>
        <taxon>Rotifera</taxon>
        <taxon>Eurotatoria</taxon>
        <taxon>Bdelloidea</taxon>
        <taxon>Adinetida</taxon>
        <taxon>Adinetidae</taxon>
        <taxon>Adineta</taxon>
    </lineage>
</organism>
<accession>A0A820GN89</accession>
<evidence type="ECO:0000313" key="2">
    <source>
        <dbReference type="EMBL" id="CAF4280654.1"/>
    </source>
</evidence>
<feature type="transmembrane region" description="Helical" evidence="1">
    <location>
        <begin position="12"/>
        <end position="32"/>
    </location>
</feature>
<keyword evidence="1" id="KW-1133">Transmembrane helix</keyword>
<feature type="non-terminal residue" evidence="2">
    <location>
        <position position="1"/>
    </location>
</feature>